<feature type="compositionally biased region" description="Basic residues" evidence="9">
    <location>
        <begin position="143"/>
        <end position="155"/>
    </location>
</feature>
<dbReference type="HAMAP" id="MF_00970">
    <property type="entry name" value="RNase_E"/>
    <property type="match status" value="1"/>
</dbReference>
<keyword evidence="8" id="KW-0472">Membrane</keyword>
<dbReference type="GO" id="GO:0009898">
    <property type="term" value="C:cytoplasmic side of plasma membrane"/>
    <property type="evidence" value="ECO:0007669"/>
    <property type="project" value="UniProtKB-UniRule"/>
</dbReference>
<feature type="region of interest" description="Disordered" evidence="9">
    <location>
        <begin position="94"/>
        <end position="238"/>
    </location>
</feature>
<dbReference type="Gene3D" id="3.40.1260.20">
    <property type="entry name" value="Ribonuclease E, catalytic domain"/>
    <property type="match status" value="1"/>
</dbReference>
<proteinExistence type="inferred from homology"/>
<keyword evidence="1 8" id="KW-0963">Cytoplasm</keyword>
<dbReference type="NCBIfam" id="TIGR00757">
    <property type="entry name" value="RNaseEG"/>
    <property type="match status" value="1"/>
</dbReference>
<keyword evidence="8" id="KW-0698">rRNA processing</keyword>
<evidence type="ECO:0000259" key="11">
    <source>
        <dbReference type="Pfam" id="PF20833"/>
    </source>
</evidence>
<comment type="catalytic activity">
    <reaction evidence="8">
        <text>Endonucleolytic cleavage of single-stranded RNA in A- and U-rich regions.</text>
        <dbReference type="EC" id="3.1.26.12"/>
    </reaction>
</comment>
<feature type="compositionally biased region" description="Basic residues" evidence="9">
    <location>
        <begin position="757"/>
        <end position="770"/>
    </location>
</feature>
<keyword evidence="4 8" id="KW-0255">Endonuclease</keyword>
<evidence type="ECO:0000256" key="4">
    <source>
        <dbReference type="ARBA" id="ARBA00022759"/>
    </source>
</evidence>
<gene>
    <name evidence="8" type="primary">rne</name>
    <name evidence="12" type="ORF">A8M32_23535</name>
</gene>
<comment type="subcellular location">
    <subcellularLocation>
        <location evidence="8">Cytoplasm</location>
    </subcellularLocation>
    <subcellularLocation>
        <location evidence="8">Cell inner membrane</location>
        <topology evidence="8">Peripheral membrane protein</topology>
        <orientation evidence="8">Cytoplasmic side</orientation>
    </subcellularLocation>
</comment>
<evidence type="ECO:0000256" key="1">
    <source>
        <dbReference type="ARBA" id="ARBA00022490"/>
    </source>
</evidence>
<comment type="subunit">
    <text evidence="8">Homotetramer formed by a dimer of dimers.</text>
</comment>
<feature type="domain" description="RNase E/G thioredoxin-like" evidence="11">
    <location>
        <begin position="555"/>
        <end position="639"/>
    </location>
</feature>
<protein>
    <recommendedName>
        <fullName evidence="8">Ribonuclease E</fullName>
        <shortName evidence="8">RNase E</shortName>
        <ecNumber evidence="8">3.1.26.12</ecNumber>
    </recommendedName>
</protein>
<feature type="region of interest" description="Disordered" evidence="9">
    <location>
        <begin position="677"/>
        <end position="804"/>
    </location>
</feature>
<keyword evidence="8" id="KW-0699">rRNA-binding</keyword>
<dbReference type="GO" id="GO:0005737">
    <property type="term" value="C:cytoplasm"/>
    <property type="evidence" value="ECO:0007669"/>
    <property type="project" value="UniProtKB-SubCell"/>
</dbReference>
<dbReference type="PANTHER" id="PTHR30001">
    <property type="entry name" value="RIBONUCLEASE"/>
    <property type="match status" value="1"/>
</dbReference>
<dbReference type="GO" id="GO:0019843">
    <property type="term" value="F:rRNA binding"/>
    <property type="evidence" value="ECO:0007669"/>
    <property type="project" value="UniProtKB-KW"/>
</dbReference>
<feature type="binding site" evidence="8">
    <location>
        <position position="559"/>
    </location>
    <ligand>
        <name>Zn(2+)</name>
        <dbReference type="ChEBI" id="CHEBI:29105"/>
        <note>ligand shared between dimeric partners</note>
    </ligand>
</feature>
<evidence type="ECO:0000256" key="2">
    <source>
        <dbReference type="ARBA" id="ARBA00022722"/>
    </source>
</evidence>
<dbReference type="EC" id="3.1.26.12" evidence="8"/>
<dbReference type="GO" id="GO:0000049">
    <property type="term" value="F:tRNA binding"/>
    <property type="evidence" value="ECO:0007669"/>
    <property type="project" value="UniProtKB-KW"/>
</dbReference>
<dbReference type="PANTHER" id="PTHR30001:SF1">
    <property type="entry name" value="RIBONUCLEASE E_G-LIKE PROTEIN, CHLOROPLASTIC"/>
    <property type="match status" value="1"/>
</dbReference>
<dbReference type="GO" id="GO:0008270">
    <property type="term" value="F:zinc ion binding"/>
    <property type="evidence" value="ECO:0007669"/>
    <property type="project" value="UniProtKB-UniRule"/>
</dbReference>
<feature type="compositionally biased region" description="Low complexity" evidence="9">
    <location>
        <begin position="158"/>
        <end position="170"/>
    </location>
</feature>
<dbReference type="Gene3D" id="2.40.50.140">
    <property type="entry name" value="Nucleic acid-binding proteins"/>
    <property type="match status" value="1"/>
</dbReference>
<comment type="similarity">
    <text evidence="8">Belongs to the RNase E/G family. RNase E subfamily.</text>
</comment>
<keyword evidence="8" id="KW-0997">Cell inner membrane</keyword>
<feature type="compositionally biased region" description="Low complexity" evidence="9">
    <location>
        <begin position="713"/>
        <end position="725"/>
    </location>
</feature>
<feature type="binding site" evidence="8">
    <location>
        <position position="455"/>
    </location>
    <ligand>
        <name>Mg(2+)</name>
        <dbReference type="ChEBI" id="CHEBI:18420"/>
        <note>catalytic</note>
    </ligand>
</feature>
<feature type="compositionally biased region" description="Basic residues" evidence="9">
    <location>
        <begin position="830"/>
        <end position="839"/>
    </location>
</feature>
<accession>A0A1E3V6Z8</accession>
<keyword evidence="7 8" id="KW-0694">RNA-binding</keyword>
<keyword evidence="3 8" id="KW-0479">Metal-binding</keyword>
<evidence type="ECO:0000256" key="6">
    <source>
        <dbReference type="ARBA" id="ARBA00022842"/>
    </source>
</evidence>
<sequence>MAEKMLIDASHAEETRVVVVRGNRIEEFDFESEHKKQIRGNIYLAKVTRVEPSLQAAFVDYGGNRHGFLAFAEIHPDYYQIPLADRQALLKAEAEEARREEESEPVDIVPEEAAAPAEAEGAAAPAEKGVAEAPEAEVPAAKPKAKPKRTRRTKTKASETAEGAEAAEAPPEVDEEGSAGEMAAMVDTDSISEEVDTRRRSDDDDDDNHDGENEVIESVGAEDAMEEVPDRQTRKPRKQYRIQEVIKRRQILLVQVAKEERGNKGAALTTYLSLAGRYSVLMPNTARGGGISRKITNLQDRKRLKEIARGLDVPQGMGVILRTAGANRTKVEVKRDFEYLMRLWENVRTLTLNSTAPCLVYEEGSLIKRSIRDLYNKDINEIIVAGEEGYREAKSFMKMLMPSHAKVVQPYRDVHPIFSRSGIEAQLDRILQPQVTLKSGGYIIMNQTEALVSIDVNSGRSTREHSIEDTALQTNLEAAEEVARQLRLRDLAGLIVIDFIDMEEKRNNRAVEKKLKDCLKHDRARIQVGRISHFGLLEMSRQRIRASVLESTMQTCPHCNGTGHIRSQSSVALHVLRGIEEYLLKNTTHDICVRTVPEIALYLLNYKRGTITDYEQRFGVSIVVEADAHVGAQHFAIDRGEPVENPVKIEQLLHFEPEPEEEEEEEEDIIVEEDLDEEEAAETSEQAGQPKAQASDDQGGRKRKRRRRRRGKGAAQAGEAAAGESAELEASDEADDEDEDDVETLEAGEATADGDQKRKRRRRGKRGGRRNRLDSDELAGAEAETNGDAGSVEEPEADEEAETAARAAIEGAAPVAVADVAAPAEEKPAKPKRSRKKPAKASDATAEEDVDAAAEKSVESQPEDLTVPQAEAIEEAAADLEGAKPARANRDLATIASEPVVTSNKPEAGEEETNKPKKGGWWQRRGFF</sequence>
<dbReference type="GO" id="GO:0008033">
    <property type="term" value="P:tRNA processing"/>
    <property type="evidence" value="ECO:0007669"/>
    <property type="project" value="UniProtKB-UniRule"/>
</dbReference>
<comment type="cofactor">
    <cofactor evidence="8">
        <name>Zn(2+)</name>
        <dbReference type="ChEBI" id="CHEBI:29105"/>
    </cofactor>
    <text evidence="8">Binds 2 Zn(2+) ions per homotetramer.</text>
</comment>
<dbReference type="GO" id="GO:0006364">
    <property type="term" value="P:rRNA processing"/>
    <property type="evidence" value="ECO:0007669"/>
    <property type="project" value="UniProtKB-UniRule"/>
</dbReference>
<keyword evidence="8" id="KW-0820">tRNA-binding</keyword>
<dbReference type="AlphaFoldDB" id="A0A1E3V6Z8"/>
<evidence type="ECO:0000256" key="9">
    <source>
        <dbReference type="SAM" id="MobiDB-lite"/>
    </source>
</evidence>
<comment type="function">
    <text evidence="8">Endoribonuclease that plays a central role in RNA processing and decay. Required for the maturation of 5S and 16S rRNAs and the majority of tRNAs. Also involved in the degradation of most mRNAs.</text>
</comment>
<feature type="compositionally biased region" description="Acidic residues" evidence="9">
    <location>
        <begin position="203"/>
        <end position="215"/>
    </location>
</feature>
<evidence type="ECO:0000256" key="7">
    <source>
        <dbReference type="ARBA" id="ARBA00022884"/>
    </source>
</evidence>
<dbReference type="InterPro" id="IPR028878">
    <property type="entry name" value="RNase_E"/>
</dbReference>
<feature type="domain" description="RNA-binding protein AU-1/Ribonuclease E/G" evidence="10">
    <location>
        <begin position="273"/>
        <end position="543"/>
    </location>
</feature>
<feature type="binding site" evidence="8">
    <location>
        <position position="498"/>
    </location>
    <ligand>
        <name>Mg(2+)</name>
        <dbReference type="ChEBI" id="CHEBI:18420"/>
        <note>catalytic</note>
    </ligand>
</feature>
<dbReference type="InterPro" id="IPR004659">
    <property type="entry name" value="RNase_E/G"/>
</dbReference>
<keyword evidence="5 8" id="KW-0378">Hydrolase</keyword>
<feature type="compositionally biased region" description="Low complexity" evidence="9">
    <location>
        <begin position="111"/>
        <end position="142"/>
    </location>
</feature>
<reference evidence="13" key="1">
    <citation type="submission" date="2016-05" db="EMBL/GenBank/DDBJ databases">
        <authorList>
            <person name="Li Y."/>
        </authorList>
    </citation>
    <scope>NUCLEOTIDE SEQUENCE [LARGE SCALE GENOMIC DNA]</scope>
    <source>
        <strain evidence="13">YIC4027</strain>
    </source>
</reference>
<dbReference type="OrthoDB" id="9804278at2"/>
<dbReference type="InterPro" id="IPR048583">
    <property type="entry name" value="RNase_E_G_thioredoxin-like"/>
</dbReference>
<keyword evidence="8" id="KW-0819">tRNA processing</keyword>
<evidence type="ECO:0000256" key="3">
    <source>
        <dbReference type="ARBA" id="ARBA00022723"/>
    </source>
</evidence>
<dbReference type="InterPro" id="IPR012340">
    <property type="entry name" value="NA-bd_OB-fold"/>
</dbReference>
<dbReference type="SUPFAM" id="SSF50249">
    <property type="entry name" value="Nucleic acid-binding proteins"/>
    <property type="match status" value="1"/>
</dbReference>
<dbReference type="GO" id="GO:0006402">
    <property type="term" value="P:mRNA catabolic process"/>
    <property type="evidence" value="ECO:0007669"/>
    <property type="project" value="UniProtKB-UniRule"/>
</dbReference>
<dbReference type="Pfam" id="PF10150">
    <property type="entry name" value="RNase_E_G"/>
    <property type="match status" value="1"/>
</dbReference>
<dbReference type="EMBL" id="LYBW01000062">
    <property type="protein sequence ID" value="ODR89403.1"/>
    <property type="molecule type" value="Genomic_DNA"/>
</dbReference>
<feature type="region of interest" description="Required for zinc-mediated homotetramerization and catalytic activity" evidence="8">
    <location>
        <begin position="556"/>
        <end position="559"/>
    </location>
</feature>
<evidence type="ECO:0000313" key="12">
    <source>
        <dbReference type="EMBL" id="ODR89403.1"/>
    </source>
</evidence>
<organism evidence="12 13">
    <name type="scientific">Sinorhizobium alkalisoli</name>
    <dbReference type="NCBI Taxonomy" id="1752398"/>
    <lineage>
        <taxon>Bacteria</taxon>
        <taxon>Pseudomonadati</taxon>
        <taxon>Pseudomonadota</taxon>
        <taxon>Alphaproteobacteria</taxon>
        <taxon>Hyphomicrobiales</taxon>
        <taxon>Rhizobiaceae</taxon>
        <taxon>Sinorhizobium/Ensifer group</taxon>
        <taxon>Sinorhizobium</taxon>
    </lineage>
</organism>
<dbReference type="Pfam" id="PF20833">
    <property type="entry name" value="RNase_E_G_Thio"/>
    <property type="match status" value="1"/>
</dbReference>
<evidence type="ECO:0000256" key="8">
    <source>
        <dbReference type="HAMAP-Rule" id="MF_00970"/>
    </source>
</evidence>
<feature type="region of interest" description="Disordered" evidence="9">
    <location>
        <begin position="818"/>
        <end position="928"/>
    </location>
</feature>
<feature type="compositionally biased region" description="Acidic residues" evidence="9">
    <location>
        <begin position="726"/>
        <end position="746"/>
    </location>
</feature>
<comment type="caution">
    <text evidence="12">The sequence shown here is derived from an EMBL/GenBank/DDBJ whole genome shotgun (WGS) entry which is preliminary data.</text>
</comment>
<feature type="binding site" evidence="8">
    <location>
        <position position="556"/>
    </location>
    <ligand>
        <name>Zn(2+)</name>
        <dbReference type="ChEBI" id="CHEBI:29105"/>
        <note>ligand shared between dimeric partners</note>
    </ligand>
</feature>
<keyword evidence="8" id="KW-0862">Zinc</keyword>
<feature type="compositionally biased region" description="Basic residues" evidence="9">
    <location>
        <begin position="701"/>
        <end position="712"/>
    </location>
</feature>
<dbReference type="STRING" id="1752398.A8M32_23535"/>
<dbReference type="GO" id="GO:0008995">
    <property type="term" value="F:ribonuclease E activity"/>
    <property type="evidence" value="ECO:0007669"/>
    <property type="project" value="UniProtKB-EC"/>
</dbReference>
<dbReference type="GO" id="GO:0000287">
    <property type="term" value="F:magnesium ion binding"/>
    <property type="evidence" value="ECO:0007669"/>
    <property type="project" value="UniProtKB-UniRule"/>
</dbReference>
<name>A0A1E3V6Z8_9HYPH</name>
<evidence type="ECO:0000259" key="10">
    <source>
        <dbReference type="Pfam" id="PF10150"/>
    </source>
</evidence>
<feature type="compositionally biased region" description="Acidic residues" evidence="9">
    <location>
        <begin position="791"/>
        <end position="802"/>
    </location>
</feature>
<dbReference type="InterPro" id="IPR019307">
    <property type="entry name" value="RNA-bd_AU-1/RNase_E/G"/>
</dbReference>
<keyword evidence="6 8" id="KW-0460">Magnesium</keyword>
<evidence type="ECO:0000256" key="5">
    <source>
        <dbReference type="ARBA" id="ARBA00022801"/>
    </source>
</evidence>
<keyword evidence="2 8" id="KW-0540">Nuclease</keyword>
<dbReference type="Proteomes" id="UP000094342">
    <property type="component" value="Unassembled WGS sequence"/>
</dbReference>
<dbReference type="RefSeq" id="WP_069460793.1">
    <property type="nucleotide sequence ID" value="NZ_LYBW01000062.1"/>
</dbReference>
<keyword evidence="8" id="KW-1003">Cell membrane</keyword>
<evidence type="ECO:0000313" key="13">
    <source>
        <dbReference type="Proteomes" id="UP000094342"/>
    </source>
</evidence>
<comment type="cofactor">
    <cofactor evidence="8">
        <name>Mg(2+)</name>
        <dbReference type="ChEBI" id="CHEBI:18420"/>
    </cofactor>
    <text evidence="8">Binds 1 Mg(2+) ion per subunit.</text>
</comment>
<keyword evidence="13" id="KW-1185">Reference proteome</keyword>
<feature type="compositionally biased region" description="Basic and acidic residues" evidence="9">
    <location>
        <begin position="881"/>
        <end position="890"/>
    </location>
</feature>